<keyword evidence="2" id="KW-0378">Hydrolase</keyword>
<sequence>MTSYLKKYTLSHSHKPSGFLFDQLVYSDFIFSDMDTAFNYPVRVYYQDTDTGGVVYHATYLNFMERARYEWLRELGFEVDGMIHSHKMIFLVRSLNIEYFKPALLDDLLQVTVQVSEIGRSRITLQQKVLREDGLLVSATVHVVCVGAETLRPISVPLPLRQKIEKTSS</sequence>
<dbReference type="CDD" id="cd00586">
    <property type="entry name" value="4HBT"/>
    <property type="match status" value="1"/>
</dbReference>
<dbReference type="FunFam" id="3.10.129.10:FF:000004">
    <property type="entry name" value="Tol-pal system-associated acyl-CoA thioesterase"/>
    <property type="match status" value="1"/>
</dbReference>
<dbReference type="InterPro" id="IPR006684">
    <property type="entry name" value="YbgC/YbaW"/>
</dbReference>
<dbReference type="PROSITE" id="PS01328">
    <property type="entry name" value="4HBCOA_THIOESTERASE"/>
    <property type="match status" value="1"/>
</dbReference>
<dbReference type="InterPro" id="IPR008272">
    <property type="entry name" value="HB-CoA_thioesterase_AS"/>
</dbReference>
<dbReference type="SUPFAM" id="SSF54637">
    <property type="entry name" value="Thioesterase/thiol ester dehydrase-isomerase"/>
    <property type="match status" value="1"/>
</dbReference>
<dbReference type="NCBIfam" id="TIGR02799">
    <property type="entry name" value="thio_ybgC"/>
    <property type="match status" value="1"/>
</dbReference>
<gene>
    <name evidence="4" type="ORF">NSMM_350042</name>
</gene>
<dbReference type="InterPro" id="IPR050563">
    <property type="entry name" value="4-hydroxybenzoyl-CoA_TE"/>
</dbReference>
<comment type="similarity">
    <text evidence="1">Belongs to the 4-hydroxybenzoyl-CoA thioesterase family.</text>
</comment>
<dbReference type="InterPro" id="IPR006683">
    <property type="entry name" value="Thioestr_dom"/>
</dbReference>
<dbReference type="Proteomes" id="UP000198729">
    <property type="component" value="Unassembled WGS sequence"/>
</dbReference>
<evidence type="ECO:0000313" key="4">
    <source>
        <dbReference type="EMBL" id="SCZ85178.1"/>
    </source>
</evidence>
<organism evidence="4 5">
    <name type="scientific">Nitrosomonas mobilis</name>
    <dbReference type="NCBI Taxonomy" id="51642"/>
    <lineage>
        <taxon>Bacteria</taxon>
        <taxon>Pseudomonadati</taxon>
        <taxon>Pseudomonadota</taxon>
        <taxon>Betaproteobacteria</taxon>
        <taxon>Nitrosomonadales</taxon>
        <taxon>Nitrosomonadaceae</taxon>
        <taxon>Nitrosomonas</taxon>
    </lineage>
</organism>
<dbReference type="InterPro" id="IPR029069">
    <property type="entry name" value="HotDog_dom_sf"/>
</dbReference>
<evidence type="ECO:0000313" key="5">
    <source>
        <dbReference type="Proteomes" id="UP000198729"/>
    </source>
</evidence>
<accession>A0A1G5SDJ7</accession>
<reference evidence="4 5" key="1">
    <citation type="submission" date="2016-10" db="EMBL/GenBank/DDBJ databases">
        <authorList>
            <person name="de Groot N.N."/>
        </authorList>
    </citation>
    <scope>NUCLEOTIDE SEQUENCE [LARGE SCALE GENOMIC DNA]</scope>
    <source>
        <strain evidence="4">1</strain>
    </source>
</reference>
<dbReference type="NCBIfam" id="TIGR00051">
    <property type="entry name" value="YbgC/FadM family acyl-CoA thioesterase"/>
    <property type="match status" value="1"/>
</dbReference>
<proteinExistence type="inferred from homology"/>
<evidence type="ECO:0000256" key="2">
    <source>
        <dbReference type="ARBA" id="ARBA00022801"/>
    </source>
</evidence>
<dbReference type="Gene3D" id="3.10.129.10">
    <property type="entry name" value="Hotdog Thioesterase"/>
    <property type="match status" value="1"/>
</dbReference>
<dbReference type="Pfam" id="PF03061">
    <property type="entry name" value="4HBT"/>
    <property type="match status" value="1"/>
</dbReference>
<dbReference type="STRING" id="51642.NSMM_350042"/>
<feature type="domain" description="Thioesterase" evidence="3">
    <location>
        <begin position="52"/>
        <end position="137"/>
    </location>
</feature>
<dbReference type="InterPro" id="IPR014166">
    <property type="entry name" value="Tol-Pal_acyl-CoA_thioesterase"/>
</dbReference>
<name>A0A1G5SDJ7_9PROT</name>
<dbReference type="EMBL" id="FMWO01000042">
    <property type="protein sequence ID" value="SCZ85178.1"/>
    <property type="molecule type" value="Genomic_DNA"/>
</dbReference>
<dbReference type="PANTHER" id="PTHR31793:SF37">
    <property type="entry name" value="ACYL-COA THIOESTER HYDROLASE YBGC"/>
    <property type="match status" value="1"/>
</dbReference>
<evidence type="ECO:0000256" key="1">
    <source>
        <dbReference type="ARBA" id="ARBA00005953"/>
    </source>
</evidence>
<dbReference type="AlphaFoldDB" id="A0A1G5SDJ7"/>
<protein>
    <submittedName>
        <fullName evidence="4">4-hydroxybenzoyl-CoA thioesterase family active site</fullName>
    </submittedName>
</protein>
<dbReference type="GO" id="GO:0047617">
    <property type="term" value="F:fatty acyl-CoA hydrolase activity"/>
    <property type="evidence" value="ECO:0007669"/>
    <property type="project" value="TreeGrafter"/>
</dbReference>
<evidence type="ECO:0000259" key="3">
    <source>
        <dbReference type="Pfam" id="PF03061"/>
    </source>
</evidence>
<dbReference type="PANTHER" id="PTHR31793">
    <property type="entry name" value="4-HYDROXYBENZOYL-COA THIOESTERASE FAMILY MEMBER"/>
    <property type="match status" value="1"/>
</dbReference>
<keyword evidence="5" id="KW-1185">Reference proteome</keyword>